<evidence type="ECO:0008006" key="3">
    <source>
        <dbReference type="Google" id="ProtNLM"/>
    </source>
</evidence>
<dbReference type="EMBL" id="UINC01151844">
    <property type="protein sequence ID" value="SVD45693.1"/>
    <property type="molecule type" value="Genomic_DNA"/>
</dbReference>
<feature type="transmembrane region" description="Helical" evidence="1">
    <location>
        <begin position="20"/>
        <end position="42"/>
    </location>
</feature>
<sequence length="51" mass="5450">GRLASAAAPWIVGSLAETHGFAPALSITSAAFIVAAIFWIWIPETRGRELR</sequence>
<proteinExistence type="predicted"/>
<organism evidence="2">
    <name type="scientific">marine metagenome</name>
    <dbReference type="NCBI Taxonomy" id="408172"/>
    <lineage>
        <taxon>unclassified sequences</taxon>
        <taxon>metagenomes</taxon>
        <taxon>ecological metagenomes</taxon>
    </lineage>
</organism>
<keyword evidence="1" id="KW-1133">Transmembrane helix</keyword>
<name>A0A382VGR5_9ZZZZ</name>
<evidence type="ECO:0000313" key="2">
    <source>
        <dbReference type="EMBL" id="SVD45693.1"/>
    </source>
</evidence>
<evidence type="ECO:0000256" key="1">
    <source>
        <dbReference type="SAM" id="Phobius"/>
    </source>
</evidence>
<dbReference type="AlphaFoldDB" id="A0A382VGR5"/>
<protein>
    <recommendedName>
        <fullName evidence="3">Major facilitator superfamily (MFS) profile domain-containing protein</fullName>
    </recommendedName>
</protein>
<accession>A0A382VGR5</accession>
<keyword evidence="1" id="KW-0472">Membrane</keyword>
<dbReference type="SUPFAM" id="SSF103473">
    <property type="entry name" value="MFS general substrate transporter"/>
    <property type="match status" value="1"/>
</dbReference>
<gene>
    <name evidence="2" type="ORF">METZ01_LOCUS398547</name>
</gene>
<dbReference type="InterPro" id="IPR036259">
    <property type="entry name" value="MFS_trans_sf"/>
</dbReference>
<feature type="non-terminal residue" evidence="2">
    <location>
        <position position="1"/>
    </location>
</feature>
<dbReference type="Gene3D" id="1.20.1250.20">
    <property type="entry name" value="MFS general substrate transporter like domains"/>
    <property type="match status" value="1"/>
</dbReference>
<keyword evidence="1" id="KW-0812">Transmembrane</keyword>
<reference evidence="2" key="1">
    <citation type="submission" date="2018-05" db="EMBL/GenBank/DDBJ databases">
        <authorList>
            <person name="Lanie J.A."/>
            <person name="Ng W.-L."/>
            <person name="Kazmierczak K.M."/>
            <person name="Andrzejewski T.M."/>
            <person name="Davidsen T.M."/>
            <person name="Wayne K.J."/>
            <person name="Tettelin H."/>
            <person name="Glass J.I."/>
            <person name="Rusch D."/>
            <person name="Podicherti R."/>
            <person name="Tsui H.-C.T."/>
            <person name="Winkler M.E."/>
        </authorList>
    </citation>
    <scope>NUCLEOTIDE SEQUENCE</scope>
</reference>